<reference evidence="10" key="1">
    <citation type="journal article" date="2021" name="PeerJ">
        <title>Extensive microbial diversity within the chicken gut microbiome revealed by metagenomics and culture.</title>
        <authorList>
            <person name="Gilroy R."/>
            <person name="Ravi A."/>
            <person name="Getino M."/>
            <person name="Pursley I."/>
            <person name="Horton D.L."/>
            <person name="Alikhan N.F."/>
            <person name="Baker D."/>
            <person name="Gharbi K."/>
            <person name="Hall N."/>
            <person name="Watson M."/>
            <person name="Adriaenssens E.M."/>
            <person name="Foster-Nyarko E."/>
            <person name="Jarju S."/>
            <person name="Secka A."/>
            <person name="Antonio M."/>
            <person name="Oren A."/>
            <person name="Chaudhuri R.R."/>
            <person name="La Ragione R."/>
            <person name="Hildebrand F."/>
            <person name="Pallen M.J."/>
        </authorList>
    </citation>
    <scope>NUCLEOTIDE SEQUENCE</scope>
    <source>
        <strain evidence="10">ChiHjej13B12-24818</strain>
    </source>
</reference>
<protein>
    <submittedName>
        <fullName evidence="10">TRIC cation channel family protein</fullName>
    </submittedName>
</protein>
<proteinExistence type="inferred from homology"/>
<feature type="region of interest" description="Disordered" evidence="7">
    <location>
        <begin position="269"/>
        <end position="295"/>
    </location>
</feature>
<keyword evidence="5 8" id="KW-1133">Transmembrane helix</keyword>
<evidence type="ECO:0000256" key="6">
    <source>
        <dbReference type="ARBA" id="ARBA00023136"/>
    </source>
</evidence>
<evidence type="ECO:0000256" key="5">
    <source>
        <dbReference type="ARBA" id="ARBA00022989"/>
    </source>
</evidence>
<feature type="domain" description="Glycine transporter" evidence="9">
    <location>
        <begin position="15"/>
        <end position="88"/>
    </location>
</feature>
<feature type="transmembrane region" description="Helical" evidence="8">
    <location>
        <begin position="95"/>
        <end position="113"/>
    </location>
</feature>
<dbReference type="PANTHER" id="PTHR30506">
    <property type="entry name" value="INNER MEMBRANE PROTEIN"/>
    <property type="match status" value="1"/>
</dbReference>
<keyword evidence="6 8" id="KW-0472">Membrane</keyword>
<evidence type="ECO:0000256" key="4">
    <source>
        <dbReference type="ARBA" id="ARBA00022692"/>
    </source>
</evidence>
<comment type="caution">
    <text evidence="10">The sequence shown here is derived from an EMBL/GenBank/DDBJ whole genome shotgun (WGS) entry which is preliminary data.</text>
</comment>
<dbReference type="AlphaFoldDB" id="A0A9D2LAV7"/>
<name>A0A9D2LAV7_9MICO</name>
<keyword evidence="4 8" id="KW-0812">Transmembrane</keyword>
<evidence type="ECO:0000256" key="2">
    <source>
        <dbReference type="ARBA" id="ARBA00008193"/>
    </source>
</evidence>
<accession>A0A9D2LAV7</accession>
<reference evidence="10" key="2">
    <citation type="submission" date="2021-04" db="EMBL/GenBank/DDBJ databases">
        <authorList>
            <person name="Gilroy R."/>
        </authorList>
    </citation>
    <scope>NUCLEOTIDE SEQUENCE</scope>
    <source>
        <strain evidence="10">ChiHjej13B12-24818</strain>
    </source>
</reference>
<dbReference type="Pfam" id="PF03458">
    <property type="entry name" value="Gly_transporter"/>
    <property type="match status" value="2"/>
</dbReference>
<evidence type="ECO:0000256" key="8">
    <source>
        <dbReference type="SAM" id="Phobius"/>
    </source>
</evidence>
<feature type="transmembrane region" description="Helical" evidence="8">
    <location>
        <begin position="158"/>
        <end position="177"/>
    </location>
</feature>
<feature type="transmembrane region" description="Helical" evidence="8">
    <location>
        <begin position="39"/>
        <end position="60"/>
    </location>
</feature>
<feature type="transmembrane region" description="Helical" evidence="8">
    <location>
        <begin position="183"/>
        <end position="200"/>
    </location>
</feature>
<evidence type="ECO:0000259" key="9">
    <source>
        <dbReference type="Pfam" id="PF03458"/>
    </source>
</evidence>
<dbReference type="InterPro" id="IPR005115">
    <property type="entry name" value="Gly_transporter"/>
</dbReference>
<dbReference type="Proteomes" id="UP000823823">
    <property type="component" value="Unassembled WGS sequence"/>
</dbReference>
<evidence type="ECO:0000313" key="11">
    <source>
        <dbReference type="Proteomes" id="UP000823823"/>
    </source>
</evidence>
<evidence type="ECO:0000313" key="10">
    <source>
        <dbReference type="EMBL" id="HJB09193.1"/>
    </source>
</evidence>
<feature type="transmembrane region" description="Helical" evidence="8">
    <location>
        <begin position="125"/>
        <end position="146"/>
    </location>
</feature>
<keyword evidence="3" id="KW-1003">Cell membrane</keyword>
<evidence type="ECO:0000256" key="1">
    <source>
        <dbReference type="ARBA" id="ARBA00004651"/>
    </source>
</evidence>
<comment type="similarity">
    <text evidence="2">Belongs to the UPF0126 family.</text>
</comment>
<feature type="transmembrane region" description="Helical" evidence="8">
    <location>
        <begin position="12"/>
        <end position="32"/>
    </location>
</feature>
<feature type="domain" description="Glycine transporter" evidence="9">
    <location>
        <begin position="101"/>
        <end position="174"/>
    </location>
</feature>
<feature type="transmembrane region" description="Helical" evidence="8">
    <location>
        <begin position="72"/>
        <end position="88"/>
    </location>
</feature>
<comment type="subcellular location">
    <subcellularLocation>
        <location evidence="1">Cell membrane</location>
        <topology evidence="1">Multi-pass membrane protein</topology>
    </subcellularLocation>
</comment>
<sequence>MDPLELLITNDFLRVLDLLGVFIMGVAAGALASRLNFDAVGFAVIGVAAGLGGGLVRDLILGYGTPAAFDGPWYLTCALGGAGFSFLISTDGSWWRRIVTVLDITAMGLWAATGTAKSFVHGLDVLPAILLGITSAVGGGVIRDVLVGRIPAIFGGGPLYATGALLTAVLTWAVFALGLDAPWVLLAVAVGSLLAGLAAWRRWSLPAHREWQVTMSAAQMKAMVRRVRRDERSRVARHTGAIPVVDASVDDLAEDVLASDAGAQEYVQRAFPEDPGSAAAPDAGEDLVEGEEPGR</sequence>
<dbReference type="GO" id="GO:0005886">
    <property type="term" value="C:plasma membrane"/>
    <property type="evidence" value="ECO:0007669"/>
    <property type="project" value="UniProtKB-SubCell"/>
</dbReference>
<evidence type="ECO:0000256" key="3">
    <source>
        <dbReference type="ARBA" id="ARBA00022475"/>
    </source>
</evidence>
<feature type="compositionally biased region" description="Acidic residues" evidence="7">
    <location>
        <begin position="283"/>
        <end position="295"/>
    </location>
</feature>
<evidence type="ECO:0000256" key="7">
    <source>
        <dbReference type="SAM" id="MobiDB-lite"/>
    </source>
</evidence>
<organism evidence="10 11">
    <name type="scientific">Candidatus Brachybacterium merdavium</name>
    <dbReference type="NCBI Taxonomy" id="2838513"/>
    <lineage>
        <taxon>Bacteria</taxon>
        <taxon>Bacillati</taxon>
        <taxon>Actinomycetota</taxon>
        <taxon>Actinomycetes</taxon>
        <taxon>Micrococcales</taxon>
        <taxon>Dermabacteraceae</taxon>
        <taxon>Brachybacterium</taxon>
    </lineage>
</organism>
<dbReference type="EMBL" id="DWZH01000010">
    <property type="protein sequence ID" value="HJB09193.1"/>
    <property type="molecule type" value="Genomic_DNA"/>
</dbReference>
<gene>
    <name evidence="10" type="ORF">H9786_01475</name>
</gene>
<dbReference type="PANTHER" id="PTHR30506:SF3">
    <property type="entry name" value="UPF0126 INNER MEMBRANE PROTEIN YADS-RELATED"/>
    <property type="match status" value="1"/>
</dbReference>